<sequence length="86" mass="10342">MYILMLSFDYRINVRVVSFQVNTVQIIVLREHEGEILTDNRFRQLVMERFVELVPEQRWNQLYAEVVVYLRLLRTGARNGAVRPYP</sequence>
<proteinExistence type="predicted"/>
<reference evidence="3" key="2">
    <citation type="submission" date="2019-09" db="UniProtKB">
        <authorList>
            <consortium name="WormBaseParasite"/>
        </authorList>
    </citation>
    <scope>IDENTIFICATION</scope>
</reference>
<dbReference type="Proteomes" id="UP000050761">
    <property type="component" value="Unassembled WGS sequence"/>
</dbReference>
<evidence type="ECO:0000313" key="1">
    <source>
        <dbReference type="EMBL" id="VDP56157.1"/>
    </source>
</evidence>
<evidence type="ECO:0000313" key="2">
    <source>
        <dbReference type="Proteomes" id="UP000050761"/>
    </source>
</evidence>
<evidence type="ECO:0000313" key="3">
    <source>
        <dbReference type="WBParaSite" id="HPBE_0002618501-mRNA-1"/>
    </source>
</evidence>
<dbReference type="WBParaSite" id="HPBE_0002618501-mRNA-1">
    <property type="protein sequence ID" value="HPBE_0002618501-mRNA-1"/>
    <property type="gene ID" value="HPBE_0002618501"/>
</dbReference>
<keyword evidence="2" id="KW-1185">Reference proteome</keyword>
<protein>
    <submittedName>
        <fullName evidence="1 3">Uncharacterized protein</fullName>
    </submittedName>
</protein>
<name>A0A183GU15_HELPZ</name>
<organism evidence="2 3">
    <name type="scientific">Heligmosomoides polygyrus</name>
    <name type="common">Parasitic roundworm</name>
    <dbReference type="NCBI Taxonomy" id="6339"/>
    <lineage>
        <taxon>Eukaryota</taxon>
        <taxon>Metazoa</taxon>
        <taxon>Ecdysozoa</taxon>
        <taxon>Nematoda</taxon>
        <taxon>Chromadorea</taxon>
        <taxon>Rhabditida</taxon>
        <taxon>Rhabditina</taxon>
        <taxon>Rhabditomorpha</taxon>
        <taxon>Strongyloidea</taxon>
        <taxon>Heligmosomidae</taxon>
        <taxon>Heligmosomoides</taxon>
    </lineage>
</organism>
<accession>A0A3P8DWJ8</accession>
<reference evidence="1 2" key="1">
    <citation type="submission" date="2018-11" db="EMBL/GenBank/DDBJ databases">
        <authorList>
            <consortium name="Pathogen Informatics"/>
        </authorList>
    </citation>
    <scope>NUCLEOTIDE SEQUENCE [LARGE SCALE GENOMIC DNA]</scope>
</reference>
<accession>A0A183GU15</accession>
<dbReference type="EMBL" id="UZAH01039386">
    <property type="protein sequence ID" value="VDP56157.1"/>
    <property type="molecule type" value="Genomic_DNA"/>
</dbReference>
<dbReference type="AlphaFoldDB" id="A0A183GU15"/>
<gene>
    <name evidence="1" type="ORF">HPBE_LOCUS26185</name>
</gene>